<feature type="binding site" evidence="3">
    <location>
        <position position="98"/>
    </location>
    <ligand>
        <name>substrate</name>
    </ligand>
</feature>
<evidence type="ECO:0000256" key="3">
    <source>
        <dbReference type="PIRSR" id="PIRSR605511-2"/>
    </source>
</evidence>
<feature type="binding site" evidence="3">
    <location>
        <position position="144"/>
    </location>
    <ligand>
        <name>a divalent metal cation</name>
        <dbReference type="ChEBI" id="CHEBI:60240"/>
    </ligand>
</feature>
<dbReference type="AlphaFoldDB" id="A0A7L5C0M9"/>
<comment type="cofactor">
    <cofactor evidence="3">
        <name>Zn(2+)</name>
        <dbReference type="ChEBI" id="CHEBI:29105"/>
    </cofactor>
    <text evidence="3">Binds 1 divalent metal cation per subunit.</text>
</comment>
<dbReference type="PRINTS" id="PR01790">
    <property type="entry name" value="SMP30FAMILY"/>
</dbReference>
<feature type="binding site" evidence="3">
    <location>
        <position position="194"/>
    </location>
    <ligand>
        <name>a divalent metal cation</name>
        <dbReference type="ChEBI" id="CHEBI:60240"/>
    </ligand>
</feature>
<dbReference type="RefSeq" id="WP_165097257.1">
    <property type="nucleotide sequence ID" value="NZ_CP049056.1"/>
</dbReference>
<keyword evidence="3" id="KW-0862">Zinc</keyword>
<evidence type="ECO:0000256" key="1">
    <source>
        <dbReference type="ARBA" id="ARBA00008853"/>
    </source>
</evidence>
<feature type="binding site" evidence="3">
    <location>
        <position position="100"/>
    </location>
    <ligand>
        <name>substrate</name>
    </ligand>
</feature>
<dbReference type="EMBL" id="CP049056">
    <property type="protein sequence ID" value="QIE55399.1"/>
    <property type="molecule type" value="Genomic_DNA"/>
</dbReference>
<dbReference type="GO" id="GO:0005509">
    <property type="term" value="F:calcium ion binding"/>
    <property type="evidence" value="ECO:0007669"/>
    <property type="project" value="TreeGrafter"/>
</dbReference>
<dbReference type="GO" id="GO:0004341">
    <property type="term" value="F:gluconolactonase activity"/>
    <property type="evidence" value="ECO:0007669"/>
    <property type="project" value="TreeGrafter"/>
</dbReference>
<reference evidence="5 6" key="1">
    <citation type="submission" date="2020-02" db="EMBL/GenBank/DDBJ databases">
        <title>complete genome sequence of Rhodobacteraceae bacterium.</title>
        <authorList>
            <person name="Park J."/>
            <person name="Kim Y.-S."/>
            <person name="Kim K.-H."/>
        </authorList>
    </citation>
    <scope>NUCLEOTIDE SEQUENCE [LARGE SCALE GENOMIC DNA]</scope>
    <source>
        <strain evidence="5 6">RR4-56</strain>
    </source>
</reference>
<dbReference type="Proteomes" id="UP000503336">
    <property type="component" value="Chromosome"/>
</dbReference>
<dbReference type="GO" id="GO:0019853">
    <property type="term" value="P:L-ascorbic acid biosynthetic process"/>
    <property type="evidence" value="ECO:0007669"/>
    <property type="project" value="TreeGrafter"/>
</dbReference>
<dbReference type="PANTHER" id="PTHR10907">
    <property type="entry name" value="REGUCALCIN"/>
    <property type="match status" value="1"/>
</dbReference>
<protein>
    <submittedName>
        <fullName evidence="5">SMP-30/gluconolactonase/LRE family protein</fullName>
    </submittedName>
</protein>
<feature type="active site" description="Proton donor/acceptor" evidence="2">
    <location>
        <position position="194"/>
    </location>
</feature>
<comment type="similarity">
    <text evidence="1">Belongs to the SMP-30/CGR1 family.</text>
</comment>
<dbReference type="InterPro" id="IPR013658">
    <property type="entry name" value="SGL"/>
</dbReference>
<sequence length="292" mass="32304">MKAELLVDAKCVLGEGVQWNPDHARIWWTDIQGHALWSCDADGGSVERIETHERLGSFAFDPENRILAAFESGLFAWDTERNRLERLTEFEPDHKSSRLNDGRCDRQGRFIVGGMDEGGMKPTSSLIRYDGAVGVLETGIGVSNSICFSPDGRWMYFADTPTKIIRRYPYDPESGALGPAETFFTCQDRSGFPDGSCVDAEGALWNARFWGGRVQRIMPDGTEGARIDVPAPQVTLACFGGEKLDRLYITTARENLSDAQAREAPLSGGLFIAEPGVTGLPEDRYAKRLFPD</sequence>
<evidence type="ECO:0000256" key="2">
    <source>
        <dbReference type="PIRSR" id="PIRSR605511-1"/>
    </source>
</evidence>
<dbReference type="PANTHER" id="PTHR10907:SF47">
    <property type="entry name" value="REGUCALCIN"/>
    <property type="match status" value="1"/>
</dbReference>
<dbReference type="Pfam" id="PF08450">
    <property type="entry name" value="SGL"/>
    <property type="match status" value="1"/>
</dbReference>
<keyword evidence="3" id="KW-0479">Metal-binding</keyword>
<evidence type="ECO:0000313" key="5">
    <source>
        <dbReference type="EMBL" id="QIE55399.1"/>
    </source>
</evidence>
<accession>A0A7L5C0M9</accession>
<evidence type="ECO:0000313" key="6">
    <source>
        <dbReference type="Proteomes" id="UP000503336"/>
    </source>
</evidence>
<evidence type="ECO:0000259" key="4">
    <source>
        <dbReference type="Pfam" id="PF08450"/>
    </source>
</evidence>
<dbReference type="KEGG" id="hdh:G5B40_07980"/>
<dbReference type="InterPro" id="IPR011042">
    <property type="entry name" value="6-blade_b-propeller_TolB-like"/>
</dbReference>
<organism evidence="5 6">
    <name type="scientific">Pikeienuella piscinae</name>
    <dbReference type="NCBI Taxonomy" id="2748098"/>
    <lineage>
        <taxon>Bacteria</taxon>
        <taxon>Pseudomonadati</taxon>
        <taxon>Pseudomonadota</taxon>
        <taxon>Alphaproteobacteria</taxon>
        <taxon>Rhodobacterales</taxon>
        <taxon>Paracoccaceae</taxon>
        <taxon>Pikeienuella</taxon>
    </lineage>
</organism>
<name>A0A7L5C0M9_9RHOB</name>
<dbReference type="Gene3D" id="2.120.10.30">
    <property type="entry name" value="TolB, C-terminal domain"/>
    <property type="match status" value="1"/>
</dbReference>
<dbReference type="InterPro" id="IPR005511">
    <property type="entry name" value="SMP-30"/>
</dbReference>
<proteinExistence type="inferred from homology"/>
<feature type="binding site" evidence="3">
    <location>
        <position position="15"/>
    </location>
    <ligand>
        <name>a divalent metal cation</name>
        <dbReference type="ChEBI" id="CHEBI:60240"/>
    </ligand>
</feature>
<gene>
    <name evidence="5" type="ORF">G5B40_07980</name>
</gene>
<dbReference type="SUPFAM" id="SSF63829">
    <property type="entry name" value="Calcium-dependent phosphotriesterase"/>
    <property type="match status" value="1"/>
</dbReference>
<keyword evidence="6" id="KW-1185">Reference proteome</keyword>
<feature type="domain" description="SMP-30/Gluconolactonase/LRE-like region" evidence="4">
    <location>
        <begin position="13"/>
        <end position="253"/>
    </location>
</feature>